<dbReference type="GeneID" id="64659419"/>
<dbReference type="EMBL" id="JABBWK010000054">
    <property type="protein sequence ID" value="KAG1896519.1"/>
    <property type="molecule type" value="Genomic_DNA"/>
</dbReference>
<evidence type="ECO:0000256" key="7">
    <source>
        <dbReference type="SAM" id="Phobius"/>
    </source>
</evidence>
<dbReference type="PANTHER" id="PTHR23502:SF51">
    <property type="entry name" value="QUINIDINE RESISTANCE PROTEIN 1-RELATED"/>
    <property type="match status" value="1"/>
</dbReference>
<feature type="transmembrane region" description="Helical" evidence="7">
    <location>
        <begin position="104"/>
        <end position="126"/>
    </location>
</feature>
<evidence type="ECO:0000256" key="4">
    <source>
        <dbReference type="ARBA" id="ARBA00022989"/>
    </source>
</evidence>
<dbReference type="GO" id="GO:0015137">
    <property type="term" value="F:citrate transmembrane transporter activity"/>
    <property type="evidence" value="ECO:0007669"/>
    <property type="project" value="UniProtKB-ARBA"/>
</dbReference>
<feature type="transmembrane region" description="Helical" evidence="7">
    <location>
        <begin position="33"/>
        <end position="53"/>
    </location>
</feature>
<dbReference type="FunFam" id="1.20.1720.10:FF:000009">
    <property type="entry name" value="MFS multidrug transporter"/>
    <property type="match status" value="1"/>
</dbReference>
<evidence type="ECO:0000313" key="9">
    <source>
        <dbReference type="EMBL" id="KAG1896519.1"/>
    </source>
</evidence>
<name>A0AAD4HIA2_9AGAM</name>
<dbReference type="AlphaFoldDB" id="A0AAD4HIA2"/>
<evidence type="ECO:0000259" key="8">
    <source>
        <dbReference type="PROSITE" id="PS50850"/>
    </source>
</evidence>
<feature type="transmembrane region" description="Helical" evidence="7">
    <location>
        <begin position="192"/>
        <end position="211"/>
    </location>
</feature>
<keyword evidence="3 7" id="KW-0812">Transmembrane</keyword>
<dbReference type="RefSeq" id="XP_041222095.1">
    <property type="nucleotide sequence ID" value="XM_041365121.1"/>
</dbReference>
<evidence type="ECO:0000256" key="5">
    <source>
        <dbReference type="ARBA" id="ARBA00023136"/>
    </source>
</evidence>
<keyword evidence="10" id="KW-1185">Reference proteome</keyword>
<proteinExistence type="predicted"/>
<dbReference type="Proteomes" id="UP001195769">
    <property type="component" value="Unassembled WGS sequence"/>
</dbReference>
<evidence type="ECO:0000256" key="1">
    <source>
        <dbReference type="ARBA" id="ARBA00004141"/>
    </source>
</evidence>
<dbReference type="GO" id="GO:0140115">
    <property type="term" value="P:export across plasma membrane"/>
    <property type="evidence" value="ECO:0007669"/>
    <property type="project" value="UniProtKB-ARBA"/>
</dbReference>
<comment type="subcellular location">
    <subcellularLocation>
        <location evidence="1">Membrane</location>
        <topology evidence="1">Multi-pass membrane protein</topology>
    </subcellularLocation>
</comment>
<dbReference type="SUPFAM" id="SSF103473">
    <property type="entry name" value="MFS general substrate transporter"/>
    <property type="match status" value="1"/>
</dbReference>
<dbReference type="Gene3D" id="1.20.1250.20">
    <property type="entry name" value="MFS general substrate transporter like domains"/>
    <property type="match status" value="1"/>
</dbReference>
<evidence type="ECO:0000256" key="2">
    <source>
        <dbReference type="ARBA" id="ARBA00022448"/>
    </source>
</evidence>
<feature type="transmembrane region" description="Helical" evidence="7">
    <location>
        <begin position="260"/>
        <end position="287"/>
    </location>
</feature>
<keyword evidence="4 7" id="KW-1133">Transmembrane helix</keyword>
<comment type="caution">
    <text evidence="9">The sequence shown here is derived from an EMBL/GenBank/DDBJ whole genome shotgun (WGS) entry which is preliminary data.</text>
</comment>
<feature type="transmembrane region" description="Helical" evidence="7">
    <location>
        <begin position="73"/>
        <end position="92"/>
    </location>
</feature>
<dbReference type="InterPro" id="IPR020846">
    <property type="entry name" value="MFS_dom"/>
</dbReference>
<dbReference type="PROSITE" id="PS50850">
    <property type="entry name" value="MFS"/>
    <property type="match status" value="1"/>
</dbReference>
<keyword evidence="6" id="KW-0325">Glycoprotein</keyword>
<gene>
    <name evidence="9" type="ORF">F5891DRAFT_1150416</name>
</gene>
<dbReference type="InterPro" id="IPR011701">
    <property type="entry name" value="MFS"/>
</dbReference>
<evidence type="ECO:0000313" key="10">
    <source>
        <dbReference type="Proteomes" id="UP001195769"/>
    </source>
</evidence>
<keyword evidence="2" id="KW-0813">Transport</keyword>
<evidence type="ECO:0000256" key="6">
    <source>
        <dbReference type="ARBA" id="ARBA00023180"/>
    </source>
</evidence>
<keyword evidence="5 7" id="KW-0472">Membrane</keyword>
<organism evidence="9 10">
    <name type="scientific">Suillus fuscotomentosus</name>
    <dbReference type="NCBI Taxonomy" id="1912939"/>
    <lineage>
        <taxon>Eukaryota</taxon>
        <taxon>Fungi</taxon>
        <taxon>Dikarya</taxon>
        <taxon>Basidiomycota</taxon>
        <taxon>Agaricomycotina</taxon>
        <taxon>Agaricomycetes</taxon>
        <taxon>Agaricomycetidae</taxon>
        <taxon>Boletales</taxon>
        <taxon>Suillineae</taxon>
        <taxon>Suillaceae</taxon>
        <taxon>Suillus</taxon>
    </lineage>
</organism>
<feature type="transmembrane region" description="Helical" evidence="7">
    <location>
        <begin position="307"/>
        <end position="325"/>
    </location>
</feature>
<feature type="transmembrane region" description="Helical" evidence="7">
    <location>
        <begin position="455"/>
        <end position="476"/>
    </location>
</feature>
<feature type="domain" description="Major facilitator superfamily (MFS) profile" evidence="8">
    <location>
        <begin position="35"/>
        <end position="480"/>
    </location>
</feature>
<dbReference type="PANTHER" id="PTHR23502">
    <property type="entry name" value="MAJOR FACILITATOR SUPERFAMILY"/>
    <property type="match status" value="1"/>
</dbReference>
<protein>
    <submittedName>
        <fullName evidence="9">Major facilitator superfamily domain-containing protein</fullName>
    </submittedName>
</protein>
<dbReference type="InterPro" id="IPR036259">
    <property type="entry name" value="MFS_trans_sf"/>
</dbReference>
<feature type="transmembrane region" description="Helical" evidence="7">
    <location>
        <begin position="394"/>
        <end position="419"/>
    </location>
</feature>
<reference evidence="9" key="1">
    <citation type="journal article" date="2020" name="New Phytol.">
        <title>Comparative genomics reveals dynamic genome evolution in host specialist ectomycorrhizal fungi.</title>
        <authorList>
            <person name="Lofgren L.A."/>
            <person name="Nguyen N.H."/>
            <person name="Vilgalys R."/>
            <person name="Ruytinx J."/>
            <person name="Liao H.L."/>
            <person name="Branco S."/>
            <person name="Kuo A."/>
            <person name="LaButti K."/>
            <person name="Lipzen A."/>
            <person name="Andreopoulos W."/>
            <person name="Pangilinan J."/>
            <person name="Riley R."/>
            <person name="Hundley H."/>
            <person name="Na H."/>
            <person name="Barry K."/>
            <person name="Grigoriev I.V."/>
            <person name="Stajich J.E."/>
            <person name="Kennedy P.G."/>
        </authorList>
    </citation>
    <scope>NUCLEOTIDE SEQUENCE</scope>
    <source>
        <strain evidence="9">FC203</strain>
    </source>
</reference>
<dbReference type="FunFam" id="1.20.1250.20:FF:000172">
    <property type="entry name" value="MFS multidrug resistance transporter"/>
    <property type="match status" value="1"/>
</dbReference>
<sequence>MVQTDEGHGIPVVLAKKPDVEPPYSVFTTCEKWLIVTLASIAGLFSPLTAYIYLPAIPMIATAFGKTVELTNLTVTVYLVFQGVSPMFWGTLADRMGRRPTSLGCLFVLSLACIGLAFVPTSYFWLLMVLRCLQAVGSASTLTIGAGIIADIATPAERGGFFGVFTMGPQVGPALGPVIGGALADKLGWRSIFWFLCISSSACFIVLVTFLPETLRSIVGNGSVLPPIQYRPLLPLMGRGHKDSEVECPPARKSPNPFRLFACVDVLNLLLFNGIQYAVFTAILATISSLFEVNYPHLTETDIGICYLASGGGLALGAVFSGKLMDWDYRTAKEQLIRNFTPENGIPGHIISDDDFPIEATRLKRLPLWMIIFCASCTGYGWCFQARTTIAVPLVLQFVIGFSEIAILTTIQTLLIDLVPSQGSAVTACNNLIRCSMGALLVSVIELLLHKIDAGWTFFLLGGVCFISVPLIWLAVRIGPPCRAGRRVCQAVSQN</sequence>
<dbReference type="GO" id="GO:0005886">
    <property type="term" value="C:plasma membrane"/>
    <property type="evidence" value="ECO:0007669"/>
    <property type="project" value="TreeGrafter"/>
</dbReference>
<dbReference type="Pfam" id="PF07690">
    <property type="entry name" value="MFS_1"/>
    <property type="match status" value="1"/>
</dbReference>
<dbReference type="Gene3D" id="1.20.1720.10">
    <property type="entry name" value="Multidrug resistance protein D"/>
    <property type="match status" value="1"/>
</dbReference>
<evidence type="ECO:0000256" key="3">
    <source>
        <dbReference type="ARBA" id="ARBA00022692"/>
    </source>
</evidence>
<accession>A0AAD4HIA2</accession>